<name>A0A9D1RZQ1_9MICC</name>
<dbReference type="EMBL" id="DXGD01000081">
    <property type="protein sequence ID" value="HIW98923.1"/>
    <property type="molecule type" value="Genomic_DNA"/>
</dbReference>
<evidence type="ECO:0000259" key="9">
    <source>
        <dbReference type="Pfam" id="PF20511"/>
    </source>
</evidence>
<evidence type="ECO:0000313" key="11">
    <source>
        <dbReference type="Proteomes" id="UP000824151"/>
    </source>
</evidence>
<organism evidence="10 11">
    <name type="scientific">Candidatus Nesterenkonia stercoripullorum</name>
    <dbReference type="NCBI Taxonomy" id="2838701"/>
    <lineage>
        <taxon>Bacteria</taxon>
        <taxon>Bacillati</taxon>
        <taxon>Actinomycetota</taxon>
        <taxon>Actinomycetes</taxon>
        <taxon>Micrococcales</taxon>
        <taxon>Micrococcaceae</taxon>
        <taxon>Nesterenkonia</taxon>
    </lineage>
</organism>
<dbReference type="SUPFAM" id="SSF51182">
    <property type="entry name" value="RmlC-like cupins"/>
    <property type="match status" value="1"/>
</dbReference>
<dbReference type="GO" id="GO:0005829">
    <property type="term" value="C:cytosol"/>
    <property type="evidence" value="ECO:0007669"/>
    <property type="project" value="TreeGrafter"/>
</dbReference>
<dbReference type="InterPro" id="IPR014710">
    <property type="entry name" value="RmlC-like_jellyroll"/>
</dbReference>
<proteinExistence type="inferred from homology"/>
<feature type="non-terminal residue" evidence="10">
    <location>
        <position position="283"/>
    </location>
</feature>
<comment type="similarity">
    <text evidence="3">Belongs to the mannose-6-phosphate isomerase type 1 family.</text>
</comment>
<evidence type="ECO:0000256" key="8">
    <source>
        <dbReference type="SAM" id="MobiDB-lite"/>
    </source>
</evidence>
<evidence type="ECO:0000313" key="10">
    <source>
        <dbReference type="EMBL" id="HIW98923.1"/>
    </source>
</evidence>
<reference evidence="10" key="2">
    <citation type="submission" date="2021-04" db="EMBL/GenBank/DDBJ databases">
        <authorList>
            <person name="Gilroy R."/>
        </authorList>
    </citation>
    <scope>NUCLEOTIDE SEQUENCE</scope>
    <source>
        <strain evidence="10">ChiHejej3B27-3195</strain>
    </source>
</reference>
<feature type="region of interest" description="Disordered" evidence="8">
    <location>
        <begin position="213"/>
        <end position="233"/>
    </location>
</feature>
<accession>A0A9D1RZQ1</accession>
<evidence type="ECO:0000256" key="5">
    <source>
        <dbReference type="ARBA" id="ARBA00022723"/>
    </source>
</evidence>
<dbReference type="InterPro" id="IPR001250">
    <property type="entry name" value="Man6P_Isoase-1"/>
</dbReference>
<dbReference type="PANTHER" id="PTHR10309:SF0">
    <property type="entry name" value="MANNOSE-6-PHOSPHATE ISOMERASE"/>
    <property type="match status" value="1"/>
</dbReference>
<dbReference type="Gene3D" id="2.60.120.10">
    <property type="entry name" value="Jelly Rolls"/>
    <property type="match status" value="1"/>
</dbReference>
<keyword evidence="5" id="KW-0479">Metal-binding</keyword>
<dbReference type="GO" id="GO:0008270">
    <property type="term" value="F:zinc ion binding"/>
    <property type="evidence" value="ECO:0007669"/>
    <property type="project" value="InterPro"/>
</dbReference>
<evidence type="ECO:0000256" key="4">
    <source>
        <dbReference type="ARBA" id="ARBA00011956"/>
    </source>
</evidence>
<dbReference type="EC" id="5.3.1.8" evidence="4"/>
<evidence type="ECO:0000256" key="3">
    <source>
        <dbReference type="ARBA" id="ARBA00010772"/>
    </source>
</evidence>
<dbReference type="GO" id="GO:0009298">
    <property type="term" value="P:GDP-mannose biosynthetic process"/>
    <property type="evidence" value="ECO:0007669"/>
    <property type="project" value="InterPro"/>
</dbReference>
<comment type="cofactor">
    <cofactor evidence="2">
        <name>Zn(2+)</name>
        <dbReference type="ChEBI" id="CHEBI:29105"/>
    </cofactor>
</comment>
<dbReference type="PANTHER" id="PTHR10309">
    <property type="entry name" value="MANNOSE-6-PHOSPHATE ISOMERASE"/>
    <property type="match status" value="1"/>
</dbReference>
<dbReference type="GO" id="GO:0005975">
    <property type="term" value="P:carbohydrate metabolic process"/>
    <property type="evidence" value="ECO:0007669"/>
    <property type="project" value="InterPro"/>
</dbReference>
<keyword evidence="7 10" id="KW-0413">Isomerase</keyword>
<reference evidence="10" key="1">
    <citation type="journal article" date="2021" name="PeerJ">
        <title>Extensive microbial diversity within the chicken gut microbiome revealed by metagenomics and culture.</title>
        <authorList>
            <person name="Gilroy R."/>
            <person name="Ravi A."/>
            <person name="Getino M."/>
            <person name="Pursley I."/>
            <person name="Horton D.L."/>
            <person name="Alikhan N.F."/>
            <person name="Baker D."/>
            <person name="Gharbi K."/>
            <person name="Hall N."/>
            <person name="Watson M."/>
            <person name="Adriaenssens E.M."/>
            <person name="Foster-Nyarko E."/>
            <person name="Jarju S."/>
            <person name="Secka A."/>
            <person name="Antonio M."/>
            <person name="Oren A."/>
            <person name="Chaudhuri R.R."/>
            <person name="La Ragione R."/>
            <person name="Hildebrand F."/>
            <person name="Pallen M.J."/>
        </authorList>
    </citation>
    <scope>NUCLEOTIDE SEQUENCE</scope>
    <source>
        <strain evidence="10">ChiHejej3B27-3195</strain>
    </source>
</reference>
<comment type="catalytic activity">
    <reaction evidence="1">
        <text>D-mannose 6-phosphate = D-fructose 6-phosphate</text>
        <dbReference type="Rhea" id="RHEA:12356"/>
        <dbReference type="ChEBI" id="CHEBI:58735"/>
        <dbReference type="ChEBI" id="CHEBI:61527"/>
        <dbReference type="EC" id="5.3.1.8"/>
    </reaction>
</comment>
<dbReference type="InterPro" id="IPR046457">
    <property type="entry name" value="PMI_typeI_cat"/>
</dbReference>
<dbReference type="InterPro" id="IPR016305">
    <property type="entry name" value="Mannose-6-P_Isomerase"/>
</dbReference>
<protein>
    <recommendedName>
        <fullName evidence="4">mannose-6-phosphate isomerase</fullName>
        <ecNumber evidence="4">5.3.1.8</ecNumber>
    </recommendedName>
</protein>
<dbReference type="NCBIfam" id="TIGR00218">
    <property type="entry name" value="manA"/>
    <property type="match status" value="1"/>
</dbReference>
<evidence type="ECO:0000256" key="2">
    <source>
        <dbReference type="ARBA" id="ARBA00001947"/>
    </source>
</evidence>
<evidence type="ECO:0000256" key="6">
    <source>
        <dbReference type="ARBA" id="ARBA00022833"/>
    </source>
</evidence>
<dbReference type="GO" id="GO:0004476">
    <property type="term" value="F:mannose-6-phosphate isomerase activity"/>
    <property type="evidence" value="ECO:0007669"/>
    <property type="project" value="UniProtKB-EC"/>
</dbReference>
<evidence type="ECO:0000256" key="1">
    <source>
        <dbReference type="ARBA" id="ARBA00000757"/>
    </source>
</evidence>
<evidence type="ECO:0000256" key="7">
    <source>
        <dbReference type="ARBA" id="ARBA00023235"/>
    </source>
</evidence>
<keyword evidence="6" id="KW-0862">Zinc</keyword>
<feature type="domain" description="Phosphomannose isomerase type I catalytic" evidence="9">
    <location>
        <begin position="1"/>
        <end position="139"/>
    </location>
</feature>
<dbReference type="CDD" id="cd07011">
    <property type="entry name" value="cupin_PMI_type_I_N"/>
    <property type="match status" value="1"/>
</dbReference>
<dbReference type="InterPro" id="IPR011051">
    <property type="entry name" value="RmlC_Cupin_sf"/>
</dbReference>
<dbReference type="Proteomes" id="UP000824151">
    <property type="component" value="Unassembled WGS sequence"/>
</dbReference>
<gene>
    <name evidence="10" type="primary">manA</name>
    <name evidence="10" type="ORF">H9871_02140</name>
</gene>
<dbReference type="PRINTS" id="PR00714">
    <property type="entry name" value="MAN6PISMRASE"/>
</dbReference>
<comment type="caution">
    <text evidence="10">The sequence shown here is derived from an EMBL/GenBank/DDBJ whole genome shotgun (WGS) entry which is preliminary data.</text>
</comment>
<sequence>MFRMINPIREYAWGSQTAFSELFGWEVPQGPQAELWMGAHASAPSSVVLSEGEDESVAPLGSLMDDGEPFPFLLKVLAADRPLSLQAHPGRVHAEQGYSAETEAGIAADSPLRNYHDPHSKPELIVAVTEFIALCGFRPIQGILEDLQALSGVVEHWAGSKTPAVAAVLSRLGELIEAGDYRGAAEYILRDAEGQVGLAATLVNEVVVESALAPSPTPAPAESREQAPPELPDGLRDTLLRVSHYFPQDPSLFVVMLLNRVVLRPGEALYLPPGQLHAYLQGT</sequence>
<dbReference type="AlphaFoldDB" id="A0A9D1RZQ1"/>
<feature type="compositionally biased region" description="Basic and acidic residues" evidence="8">
    <location>
        <begin position="222"/>
        <end position="233"/>
    </location>
</feature>
<dbReference type="Pfam" id="PF20511">
    <property type="entry name" value="PMI_typeI_cat"/>
    <property type="match status" value="1"/>
</dbReference>